<evidence type="ECO:0000313" key="2">
    <source>
        <dbReference type="EMBL" id="CAG8488753.1"/>
    </source>
</evidence>
<sequence length="133" mass="14954">MIDKKLSVMLDMGGDCTNFASQVLDTGGIPTDKEWKPYTVPWVNVVSFYNYLISHKLAKECQLSELKPGDFIQYLGPQRYSHTVVVVASGADPIVDSHTILEAVLRVIEAFALRNNLDFLIYLDLCITLIINF</sequence>
<name>A0A9N8WLD3_9GLOM</name>
<accession>A0A9N8WLD3</accession>
<protein>
    <submittedName>
        <fullName evidence="2">17881_t:CDS:1</fullName>
    </submittedName>
</protein>
<dbReference type="Pfam" id="PF12671">
    <property type="entry name" value="Amidase_6"/>
    <property type="match status" value="1"/>
</dbReference>
<evidence type="ECO:0000259" key="1">
    <source>
        <dbReference type="Pfam" id="PF12671"/>
    </source>
</evidence>
<keyword evidence="3" id="KW-1185">Reference proteome</keyword>
<dbReference type="Proteomes" id="UP000789396">
    <property type="component" value="Unassembled WGS sequence"/>
</dbReference>
<dbReference type="AlphaFoldDB" id="A0A9N8WLD3"/>
<organism evidence="2 3">
    <name type="scientific">Racocetra fulgida</name>
    <dbReference type="NCBI Taxonomy" id="60492"/>
    <lineage>
        <taxon>Eukaryota</taxon>
        <taxon>Fungi</taxon>
        <taxon>Fungi incertae sedis</taxon>
        <taxon>Mucoromycota</taxon>
        <taxon>Glomeromycotina</taxon>
        <taxon>Glomeromycetes</taxon>
        <taxon>Diversisporales</taxon>
        <taxon>Gigasporaceae</taxon>
        <taxon>Racocetra</taxon>
    </lineage>
</organism>
<evidence type="ECO:0000313" key="3">
    <source>
        <dbReference type="Proteomes" id="UP000789396"/>
    </source>
</evidence>
<gene>
    <name evidence="2" type="ORF">RFULGI_LOCUS1879</name>
</gene>
<dbReference type="PANTHER" id="PTHR40032">
    <property type="entry name" value="EXPORTED PROTEIN-RELATED"/>
    <property type="match status" value="1"/>
</dbReference>
<reference evidence="2" key="1">
    <citation type="submission" date="2021-06" db="EMBL/GenBank/DDBJ databases">
        <authorList>
            <person name="Kallberg Y."/>
            <person name="Tangrot J."/>
            <person name="Rosling A."/>
        </authorList>
    </citation>
    <scope>NUCLEOTIDE SEQUENCE</scope>
    <source>
        <strain evidence="2">IN212</strain>
    </source>
</reference>
<dbReference type="OrthoDB" id="2368260at2759"/>
<comment type="caution">
    <text evidence="2">The sequence shown here is derived from an EMBL/GenBank/DDBJ whole genome shotgun (WGS) entry which is preliminary data.</text>
</comment>
<dbReference type="PANTHER" id="PTHR40032:SF1">
    <property type="entry name" value="EXPORTED PROTEIN"/>
    <property type="match status" value="1"/>
</dbReference>
<proteinExistence type="predicted"/>
<dbReference type="EMBL" id="CAJVPZ010001292">
    <property type="protein sequence ID" value="CAG8488753.1"/>
    <property type="molecule type" value="Genomic_DNA"/>
</dbReference>
<dbReference type="InterPro" id="IPR024301">
    <property type="entry name" value="Amidase_6"/>
</dbReference>
<feature type="domain" description="Putative amidase" evidence="1">
    <location>
        <begin position="11"/>
        <end position="99"/>
    </location>
</feature>